<evidence type="ECO:0000256" key="1">
    <source>
        <dbReference type="SAM" id="Coils"/>
    </source>
</evidence>
<evidence type="ECO:0000313" key="4">
    <source>
        <dbReference type="Proteomes" id="UP000822688"/>
    </source>
</evidence>
<keyword evidence="1" id="KW-0175">Coiled coil</keyword>
<protein>
    <submittedName>
        <fullName evidence="3">Uncharacterized protein</fullName>
    </submittedName>
</protein>
<feature type="compositionally biased region" description="Basic residues" evidence="2">
    <location>
        <begin position="86"/>
        <end position="105"/>
    </location>
</feature>
<sequence>MSTSGDGRSLGLSEDLSRLSVRDDEAPTSGIDKSMGMLPQTGPRSKDEISDLKKSEVLKQQLGSSNAETNDVEKEDEVVKKEKAKKEKAKKKKAKKKNKDVKKKNKDQLQSDEAPTSGIDKSMGMLPQTGPRSKDEISDFKELEVVKQQPRSSDAETNDVGMEGLEDAVEGLEDAVKRLAVLKKKLDAKKNEDAKLKIGLDMLAQRMFKDQLLSDAKIDEQDLRFILMDFVVHRATLPSA</sequence>
<feature type="coiled-coil region" evidence="1">
    <location>
        <begin position="162"/>
        <end position="192"/>
    </location>
</feature>
<gene>
    <name evidence="3" type="ORF">KC19_8G022400</name>
</gene>
<comment type="caution">
    <text evidence="3">The sequence shown here is derived from an EMBL/GenBank/DDBJ whole genome shotgun (WGS) entry which is preliminary data.</text>
</comment>
<dbReference type="AlphaFoldDB" id="A0A8T0GWB9"/>
<reference evidence="3" key="1">
    <citation type="submission" date="2020-06" db="EMBL/GenBank/DDBJ databases">
        <title>WGS assembly of Ceratodon purpureus strain R40.</title>
        <authorList>
            <person name="Carey S.B."/>
            <person name="Jenkins J."/>
            <person name="Shu S."/>
            <person name="Lovell J.T."/>
            <person name="Sreedasyam A."/>
            <person name="Maumus F."/>
            <person name="Tiley G.P."/>
            <person name="Fernandez-Pozo N."/>
            <person name="Barry K."/>
            <person name="Chen C."/>
            <person name="Wang M."/>
            <person name="Lipzen A."/>
            <person name="Daum C."/>
            <person name="Saski C.A."/>
            <person name="Payton A.C."/>
            <person name="Mcbreen J.C."/>
            <person name="Conrad R.E."/>
            <person name="Kollar L.M."/>
            <person name="Olsson S."/>
            <person name="Huttunen S."/>
            <person name="Landis J.B."/>
            <person name="Wickett N.J."/>
            <person name="Johnson M.G."/>
            <person name="Rensing S.A."/>
            <person name="Grimwood J."/>
            <person name="Schmutz J."/>
            <person name="Mcdaniel S.F."/>
        </authorList>
    </citation>
    <scope>NUCLEOTIDE SEQUENCE</scope>
    <source>
        <strain evidence="3">R40</strain>
    </source>
</reference>
<feature type="region of interest" description="Disordered" evidence="2">
    <location>
        <begin position="1"/>
        <end position="136"/>
    </location>
</feature>
<feature type="compositionally biased region" description="Basic and acidic residues" evidence="2">
    <location>
        <begin position="44"/>
        <end position="57"/>
    </location>
</feature>
<name>A0A8T0GWB9_CERPU</name>
<organism evidence="3 4">
    <name type="scientific">Ceratodon purpureus</name>
    <name type="common">Fire moss</name>
    <name type="synonym">Dicranum purpureum</name>
    <dbReference type="NCBI Taxonomy" id="3225"/>
    <lineage>
        <taxon>Eukaryota</taxon>
        <taxon>Viridiplantae</taxon>
        <taxon>Streptophyta</taxon>
        <taxon>Embryophyta</taxon>
        <taxon>Bryophyta</taxon>
        <taxon>Bryophytina</taxon>
        <taxon>Bryopsida</taxon>
        <taxon>Dicranidae</taxon>
        <taxon>Pseudoditrichales</taxon>
        <taxon>Ditrichaceae</taxon>
        <taxon>Ceratodon</taxon>
    </lineage>
</organism>
<dbReference type="EMBL" id="CM026429">
    <property type="protein sequence ID" value="KAG0563330.1"/>
    <property type="molecule type" value="Genomic_DNA"/>
</dbReference>
<dbReference type="Proteomes" id="UP000822688">
    <property type="component" value="Chromosome 8"/>
</dbReference>
<feature type="compositionally biased region" description="Basic and acidic residues" evidence="2">
    <location>
        <begin position="15"/>
        <end position="25"/>
    </location>
</feature>
<accession>A0A8T0GWB9</accession>
<keyword evidence="4" id="KW-1185">Reference proteome</keyword>
<proteinExistence type="predicted"/>
<evidence type="ECO:0000256" key="2">
    <source>
        <dbReference type="SAM" id="MobiDB-lite"/>
    </source>
</evidence>
<evidence type="ECO:0000313" key="3">
    <source>
        <dbReference type="EMBL" id="KAG0563330.1"/>
    </source>
</evidence>